<evidence type="ECO:0000259" key="10">
    <source>
        <dbReference type="PROSITE" id="PS50893"/>
    </source>
</evidence>
<dbReference type="Gene3D" id="3.40.50.300">
    <property type="entry name" value="P-loop containing nucleotide triphosphate hydrolases"/>
    <property type="match status" value="2"/>
</dbReference>
<organism evidence="12">
    <name type="scientific">Noctiluca scintillans</name>
    <name type="common">Sea sparkle</name>
    <name type="synonym">Red tide dinoflagellate</name>
    <dbReference type="NCBI Taxonomy" id="2966"/>
    <lineage>
        <taxon>Eukaryota</taxon>
        <taxon>Sar</taxon>
        <taxon>Alveolata</taxon>
        <taxon>Dinophyceae</taxon>
        <taxon>Noctilucales</taxon>
        <taxon>Noctilucaceae</taxon>
        <taxon>Noctiluca</taxon>
    </lineage>
</organism>
<evidence type="ECO:0000256" key="5">
    <source>
        <dbReference type="ARBA" id="ARBA00022741"/>
    </source>
</evidence>
<feature type="domain" description="ABC transporter" evidence="10">
    <location>
        <begin position="1043"/>
        <end position="1298"/>
    </location>
</feature>
<dbReference type="GO" id="GO:0016020">
    <property type="term" value="C:membrane"/>
    <property type="evidence" value="ECO:0007669"/>
    <property type="project" value="UniProtKB-SubCell"/>
</dbReference>
<dbReference type="PANTHER" id="PTHR24223:SF415">
    <property type="entry name" value="FI20190P1"/>
    <property type="match status" value="1"/>
</dbReference>
<evidence type="ECO:0000256" key="8">
    <source>
        <dbReference type="ARBA" id="ARBA00023136"/>
    </source>
</evidence>
<dbReference type="InterPro" id="IPR050173">
    <property type="entry name" value="ABC_transporter_C-like"/>
</dbReference>
<dbReference type="Pfam" id="PF00005">
    <property type="entry name" value="ABC_tran"/>
    <property type="match status" value="2"/>
</dbReference>
<feature type="transmembrane region" description="Helical" evidence="9">
    <location>
        <begin position="246"/>
        <end position="267"/>
    </location>
</feature>
<dbReference type="InterPro" id="IPR027417">
    <property type="entry name" value="P-loop_NTPase"/>
</dbReference>
<evidence type="ECO:0000259" key="11">
    <source>
        <dbReference type="PROSITE" id="PS50929"/>
    </source>
</evidence>
<proteinExistence type="predicted"/>
<dbReference type="GO" id="GO:0005524">
    <property type="term" value="F:ATP binding"/>
    <property type="evidence" value="ECO:0007669"/>
    <property type="project" value="UniProtKB-KW"/>
</dbReference>
<dbReference type="SUPFAM" id="SSF52540">
    <property type="entry name" value="P-loop containing nucleoside triphosphate hydrolases"/>
    <property type="match status" value="2"/>
</dbReference>
<feature type="transmembrane region" description="Helical" evidence="9">
    <location>
        <begin position="332"/>
        <end position="354"/>
    </location>
</feature>
<evidence type="ECO:0000256" key="1">
    <source>
        <dbReference type="ARBA" id="ARBA00004141"/>
    </source>
</evidence>
<protein>
    <submittedName>
        <fullName evidence="12">Uncharacterized protein</fullName>
    </submittedName>
</protein>
<comment type="subcellular location">
    <subcellularLocation>
        <location evidence="1">Membrane</location>
        <topology evidence="1">Multi-pass membrane protein</topology>
    </subcellularLocation>
</comment>
<dbReference type="InterPro" id="IPR003439">
    <property type="entry name" value="ABC_transporter-like_ATP-bd"/>
</dbReference>
<dbReference type="PANTHER" id="PTHR24223">
    <property type="entry name" value="ATP-BINDING CASSETTE SUB-FAMILY C"/>
    <property type="match status" value="1"/>
</dbReference>
<keyword evidence="7 9" id="KW-1133">Transmembrane helix</keyword>
<feature type="transmembrane region" description="Helical" evidence="9">
    <location>
        <begin position="934"/>
        <end position="962"/>
    </location>
</feature>
<evidence type="ECO:0000256" key="9">
    <source>
        <dbReference type="SAM" id="Phobius"/>
    </source>
</evidence>
<keyword evidence="2" id="KW-0813">Transport</keyword>
<dbReference type="PROSITE" id="PS50929">
    <property type="entry name" value="ABC_TM1F"/>
    <property type="match status" value="2"/>
</dbReference>
<keyword evidence="6" id="KW-0067">ATP-binding</keyword>
<feature type="transmembrane region" description="Helical" evidence="9">
    <location>
        <begin position="859"/>
        <end position="877"/>
    </location>
</feature>
<feature type="domain" description="ABC transmembrane type-1" evidence="11">
    <location>
        <begin position="763"/>
        <end position="1001"/>
    </location>
</feature>
<dbReference type="InterPro" id="IPR044746">
    <property type="entry name" value="ABCC_6TM_D1"/>
</dbReference>
<feature type="transmembrane region" description="Helical" evidence="9">
    <location>
        <begin position="763"/>
        <end position="786"/>
    </location>
</feature>
<keyword evidence="5" id="KW-0547">Nucleotide-binding</keyword>
<dbReference type="Pfam" id="PF00664">
    <property type="entry name" value="ABC_membrane"/>
    <property type="match status" value="2"/>
</dbReference>
<dbReference type="Gene3D" id="1.20.1560.10">
    <property type="entry name" value="ABC transporter type 1, transmembrane domain"/>
    <property type="match status" value="2"/>
</dbReference>
<dbReference type="CDD" id="cd18579">
    <property type="entry name" value="ABC_6TM_ABCC_D1"/>
    <property type="match status" value="1"/>
</dbReference>
<dbReference type="CDD" id="cd03250">
    <property type="entry name" value="ABCC_MRP_domain1"/>
    <property type="match status" value="1"/>
</dbReference>
<dbReference type="GO" id="GO:0140359">
    <property type="term" value="F:ABC-type transporter activity"/>
    <property type="evidence" value="ECO:0007669"/>
    <property type="project" value="InterPro"/>
</dbReference>
<feature type="domain" description="ABC transporter" evidence="10">
    <location>
        <begin position="429"/>
        <end position="654"/>
    </location>
</feature>
<dbReference type="InterPro" id="IPR003593">
    <property type="entry name" value="AAA+_ATPase"/>
</dbReference>
<dbReference type="InterPro" id="IPR036640">
    <property type="entry name" value="ABC1_TM_sf"/>
</dbReference>
<evidence type="ECO:0000256" key="3">
    <source>
        <dbReference type="ARBA" id="ARBA00022692"/>
    </source>
</evidence>
<feature type="domain" description="ABC transmembrane type-1" evidence="11">
    <location>
        <begin position="125"/>
        <end position="391"/>
    </location>
</feature>
<feature type="transmembrane region" description="Helical" evidence="9">
    <location>
        <begin position="220"/>
        <end position="240"/>
    </location>
</feature>
<evidence type="ECO:0000313" key="12">
    <source>
        <dbReference type="EMBL" id="CAD8866243.1"/>
    </source>
</evidence>
<dbReference type="GO" id="GO:0016887">
    <property type="term" value="F:ATP hydrolysis activity"/>
    <property type="evidence" value="ECO:0007669"/>
    <property type="project" value="InterPro"/>
</dbReference>
<feature type="transmembrane region" description="Helical" evidence="9">
    <location>
        <begin position="145"/>
        <end position="165"/>
    </location>
</feature>
<sequence>METESNERASLASRSLLSGDRELELADAVSPEEDSGVLRRLLFLWAFPVLWRGYRRGRTDLEDLPPLPAEDRPEAVAMRMRASWHAAALRQGRAPALARLLFSISRPVFFQAAMCNSIKICMGYAQPVLLHQLLVRLDPSEPQNTVASTLNALGLALSVMMFWVFAEYGWNLYIRCDLRLQIALSHMTYRRSLWLVGGRHTVGELQNHFSTDCTRPTATFLHYCHWAVFESLVTIIVVAWNLSTLIGSAGLVGMCTIAVFVPPQFLLSRRTKRFQKRVQECRDVRSRVCGQFLSAMRVVKCFSLEHVALKTIDASRDAELSAQWSKRVVFPLMNFMSSTASLFGTAAAFAWLVLVVERPLTPAVAFTVLSWSNLLKSALVQLPNCVASIMDAQVSIRRVEVLLGGVGGEEWWKDPAPLQEQILAPDFRLELCNFGWPVDGAHRGIRNLSLTIHPGELLLICGPIGCGKSVLLEGLAGARAPLSGEFAVGGRATAYVSQRAWLLNARLRQNILFGRQDDGAKLAHTLFFCALDVDLDALPAGLETLVGEEGVQLSGGQKQRVSLARAVYSEADVVLLDDVLSALDAHVGRHVWDEVICQALKGRTRVMATHQVHYCAHPSVDRILVLGPDGAAAHIGSYAELMAAGVDLGDGKGVEAPKASLTLAESVSRVDLAPSIDRISSFDGRADVNTEQRRMGLVAWADFTAYMHAAGGVKSVTSIAALIVVYNTFSLSTSFELASWTNSNLPSASDRSDAASKEHLKTYLSLAFLTGLSCFCFFMGIQLVALRGSRNLHRAFVKGLFGTDLRFFDVTPTGRALNRCLKDMSYIDDNLPAACRALFESLMSVVISVLLLFSFSWQAIVALPPFAAVYWGVMTVYRWPARDLKRLEGISRSPAMSHFSDSIRGASTIRAYRQETRFMSQNLQLLGDTQRTVYWFWTAVGWVSMVQEVSGTILLALVAGIIGYRASAGALSPGIAGLALSLSMNMPRDLMWLSRQVANMEVEFVALERVLEYVRLKPEEEAHQAVAQWSVNADPPTCADCAIVAENLQFRYGPESPWVLDRLSLRIRTGSRVALVGRTGCGKSTFLSLIVRLYPPSGGKLMLHGHDVMQTPLVSLRSTVRVLLQDPIFFAGTVRSNLLCQPPPLTSEVQSGSSEEGEALWRVLTQVRLQQRVAALPGGLDARVEEAGQNFSQGERQLLCLARVLVGDSHHRAEVLGPRLLLCDEPTSACDLAADECIHGTLLHGLPKDCTLVVVCHRLHRVHEFDRVFVFDTGTLTEEGPPHVLTSRHDGVLTALCEQQHVKGKVPSLE</sequence>
<evidence type="ECO:0000256" key="7">
    <source>
        <dbReference type="ARBA" id="ARBA00022989"/>
    </source>
</evidence>
<evidence type="ECO:0000256" key="6">
    <source>
        <dbReference type="ARBA" id="ARBA00022840"/>
    </source>
</evidence>
<dbReference type="EMBL" id="HBFQ01057150">
    <property type="protein sequence ID" value="CAD8866243.1"/>
    <property type="molecule type" value="Transcribed_RNA"/>
</dbReference>
<dbReference type="InterPro" id="IPR044726">
    <property type="entry name" value="ABCC_6TM_D2"/>
</dbReference>
<keyword evidence="8 9" id="KW-0472">Membrane</keyword>
<name>A0A7S1AUZ4_NOCSC</name>
<dbReference type="SUPFAM" id="SSF90123">
    <property type="entry name" value="ABC transporter transmembrane region"/>
    <property type="match status" value="2"/>
</dbReference>
<gene>
    <name evidence="12" type="ORF">NSCI0253_LOCUS40598</name>
</gene>
<accession>A0A7S1AUZ4</accession>
<evidence type="ECO:0000256" key="2">
    <source>
        <dbReference type="ARBA" id="ARBA00022448"/>
    </source>
</evidence>
<reference evidence="12" key="1">
    <citation type="submission" date="2021-01" db="EMBL/GenBank/DDBJ databases">
        <authorList>
            <person name="Corre E."/>
            <person name="Pelletier E."/>
            <person name="Niang G."/>
            <person name="Scheremetjew M."/>
            <person name="Finn R."/>
            <person name="Kale V."/>
            <person name="Holt S."/>
            <person name="Cochrane G."/>
            <person name="Meng A."/>
            <person name="Brown T."/>
            <person name="Cohen L."/>
        </authorList>
    </citation>
    <scope>NUCLEOTIDE SEQUENCE</scope>
</reference>
<dbReference type="FunFam" id="1.20.1560.10:FF:000013">
    <property type="entry name" value="ABC transporter C family member 2"/>
    <property type="match status" value="1"/>
</dbReference>
<dbReference type="SMART" id="SM00382">
    <property type="entry name" value="AAA"/>
    <property type="match status" value="2"/>
</dbReference>
<dbReference type="InterPro" id="IPR017871">
    <property type="entry name" value="ABC_transporter-like_CS"/>
</dbReference>
<evidence type="ECO:0000256" key="4">
    <source>
        <dbReference type="ARBA" id="ARBA00022737"/>
    </source>
</evidence>
<dbReference type="CDD" id="cd18580">
    <property type="entry name" value="ABC_6TM_ABCC_D2"/>
    <property type="match status" value="1"/>
</dbReference>
<dbReference type="PROSITE" id="PS50893">
    <property type="entry name" value="ABC_TRANSPORTER_2"/>
    <property type="match status" value="2"/>
</dbReference>
<dbReference type="InterPro" id="IPR011527">
    <property type="entry name" value="ABC1_TM_dom"/>
</dbReference>
<keyword evidence="3 9" id="KW-0812">Transmembrane</keyword>
<feature type="transmembrane region" description="Helical" evidence="9">
    <location>
        <begin position="108"/>
        <end position="125"/>
    </location>
</feature>
<dbReference type="PROSITE" id="PS00211">
    <property type="entry name" value="ABC_TRANSPORTER_1"/>
    <property type="match status" value="2"/>
</dbReference>
<keyword evidence="4" id="KW-0677">Repeat</keyword>